<dbReference type="Proteomes" id="UP001165064">
    <property type="component" value="Unassembled WGS sequence"/>
</dbReference>
<keyword evidence="2" id="KW-1185">Reference proteome</keyword>
<accession>A0ACB5T6H1</accession>
<comment type="caution">
    <text evidence="1">The sequence shown here is derived from an EMBL/GenBank/DDBJ whole genome shotgun (WGS) entry which is preliminary data.</text>
</comment>
<organism evidence="1 2">
    <name type="scientific">Ambrosiozyma monospora</name>
    <name type="common">Yeast</name>
    <name type="synonym">Endomycopsis monosporus</name>
    <dbReference type="NCBI Taxonomy" id="43982"/>
    <lineage>
        <taxon>Eukaryota</taxon>
        <taxon>Fungi</taxon>
        <taxon>Dikarya</taxon>
        <taxon>Ascomycota</taxon>
        <taxon>Saccharomycotina</taxon>
        <taxon>Pichiomycetes</taxon>
        <taxon>Pichiales</taxon>
        <taxon>Pichiaceae</taxon>
        <taxon>Ambrosiozyma</taxon>
    </lineage>
</organism>
<evidence type="ECO:0000313" key="2">
    <source>
        <dbReference type="Proteomes" id="UP001165064"/>
    </source>
</evidence>
<name>A0ACB5T6H1_AMBMO</name>
<reference evidence="1" key="1">
    <citation type="submission" date="2023-04" db="EMBL/GenBank/DDBJ databases">
        <title>Ambrosiozyma monospora NBRC 10751.</title>
        <authorList>
            <person name="Ichikawa N."/>
            <person name="Sato H."/>
            <person name="Tonouchi N."/>
        </authorList>
    </citation>
    <scope>NUCLEOTIDE SEQUENCE</scope>
    <source>
        <strain evidence="1">NBRC 10751</strain>
    </source>
</reference>
<dbReference type="EMBL" id="BSXS01004218">
    <property type="protein sequence ID" value="GME82612.1"/>
    <property type="molecule type" value="Genomic_DNA"/>
</dbReference>
<proteinExistence type="predicted"/>
<protein>
    <submittedName>
        <fullName evidence="1">Unnamed protein product</fullName>
    </submittedName>
</protein>
<evidence type="ECO:0000313" key="1">
    <source>
        <dbReference type="EMBL" id="GME82612.1"/>
    </source>
</evidence>
<gene>
    <name evidence="1" type="ORF">Amon02_000562600</name>
</gene>
<sequence>MDGLFDNLDLPSANSKAKTFRIQDELLVEEEQEKQQQKQNMLRFLGGDNDDDDEDKENEPNGFSFDFTKSVLFNKDLTATPNEDEDSDNDNDSDKETHKTKSTPLSYIEPEEGDLSDEALLKKYPYVRATTGESNYYDSDEAIILKLG</sequence>